<name>A0A969PNC6_9BACI</name>
<dbReference type="InterPro" id="IPR025716">
    <property type="entry name" value="Post-transcriptional_regulator"/>
</dbReference>
<dbReference type="RefSeq" id="WP_168004857.1">
    <property type="nucleotide sequence ID" value="NZ_JAATHJ010000003.1"/>
</dbReference>
<sequence length="97" mass="11492">MEEQWDVWKEKLGPVLVSKAEEWRIYGHDQVTEEEVWNTFKEKMKRKSDIPDSIRLHWITAELFKTSASDYMTQLTVGAYKADDWFTSKGSFSLKDL</sequence>
<keyword evidence="1" id="KW-0418">Kinase</keyword>
<protein>
    <submittedName>
        <fullName evidence="1">Histidine kinase</fullName>
    </submittedName>
</protein>
<keyword evidence="1" id="KW-0808">Transferase</keyword>
<evidence type="ECO:0000313" key="2">
    <source>
        <dbReference type="Proteomes" id="UP000752012"/>
    </source>
</evidence>
<dbReference type="GO" id="GO:0016301">
    <property type="term" value="F:kinase activity"/>
    <property type="evidence" value="ECO:0007669"/>
    <property type="project" value="UniProtKB-KW"/>
</dbReference>
<comment type="caution">
    <text evidence="1">The sequence shown here is derived from an EMBL/GenBank/DDBJ whole genome shotgun (WGS) entry which is preliminary data.</text>
</comment>
<evidence type="ECO:0000313" key="1">
    <source>
        <dbReference type="EMBL" id="NJP36570.1"/>
    </source>
</evidence>
<gene>
    <name evidence="1" type="ORF">HCN83_03075</name>
</gene>
<dbReference type="EMBL" id="JAATHJ010000003">
    <property type="protein sequence ID" value="NJP36570.1"/>
    <property type="molecule type" value="Genomic_DNA"/>
</dbReference>
<reference evidence="1 2" key="1">
    <citation type="submission" date="2020-03" db="EMBL/GenBank/DDBJ databases">
        <title>Assessment of the enzymatic potential of alkaline-tolerant lipase obtained from Bacillus luteus H11 (technogenic soil) for the bioremediation of saline soils contaminated with petroleum substances.</title>
        <authorList>
            <person name="Kalwasinska A."/>
        </authorList>
    </citation>
    <scope>NUCLEOTIDE SEQUENCE [LARGE SCALE GENOMIC DNA]</scope>
    <source>
        <strain evidence="1 2">H11</strain>
    </source>
</reference>
<accession>A0A969PNC6</accession>
<organism evidence="1 2">
    <name type="scientific">Alkalicoccus luteus</name>
    <dbReference type="NCBI Taxonomy" id="1237094"/>
    <lineage>
        <taxon>Bacteria</taxon>
        <taxon>Bacillati</taxon>
        <taxon>Bacillota</taxon>
        <taxon>Bacilli</taxon>
        <taxon>Bacillales</taxon>
        <taxon>Bacillaceae</taxon>
        <taxon>Alkalicoccus</taxon>
    </lineage>
</organism>
<dbReference type="Proteomes" id="UP000752012">
    <property type="component" value="Unassembled WGS sequence"/>
</dbReference>
<dbReference type="Pfam" id="PF13797">
    <property type="entry name" value="Post_transc_reg"/>
    <property type="match status" value="1"/>
</dbReference>
<keyword evidence="2" id="KW-1185">Reference proteome</keyword>
<proteinExistence type="predicted"/>
<dbReference type="AlphaFoldDB" id="A0A969PNC6"/>